<keyword evidence="5" id="KW-1185">Reference proteome</keyword>
<reference evidence="4 5" key="1">
    <citation type="journal article" date="2021" name="Sci. Rep.">
        <title>The genome of the diatom Chaetoceros tenuissimus carries an ancient integrated fragment of an extant virus.</title>
        <authorList>
            <person name="Hongo Y."/>
            <person name="Kimura K."/>
            <person name="Takaki Y."/>
            <person name="Yoshida Y."/>
            <person name="Baba S."/>
            <person name="Kobayashi G."/>
            <person name="Nagasaki K."/>
            <person name="Hano T."/>
            <person name="Tomaru Y."/>
        </authorList>
    </citation>
    <scope>NUCLEOTIDE SEQUENCE [LARGE SCALE GENOMIC DNA]</scope>
    <source>
        <strain evidence="4 5">NIES-3715</strain>
    </source>
</reference>
<organism evidence="4 5">
    <name type="scientific">Chaetoceros tenuissimus</name>
    <dbReference type="NCBI Taxonomy" id="426638"/>
    <lineage>
        <taxon>Eukaryota</taxon>
        <taxon>Sar</taxon>
        <taxon>Stramenopiles</taxon>
        <taxon>Ochrophyta</taxon>
        <taxon>Bacillariophyta</taxon>
        <taxon>Coscinodiscophyceae</taxon>
        <taxon>Chaetocerotophycidae</taxon>
        <taxon>Chaetocerotales</taxon>
        <taxon>Chaetocerotaceae</taxon>
        <taxon>Chaetoceros</taxon>
    </lineage>
</organism>
<keyword evidence="2" id="KW-0472">Membrane</keyword>
<evidence type="ECO:0000259" key="3">
    <source>
        <dbReference type="PROSITE" id="PS50280"/>
    </source>
</evidence>
<name>A0AAD3DAG0_9STRA</name>
<dbReference type="Pfam" id="PF00856">
    <property type="entry name" value="SET"/>
    <property type="match status" value="1"/>
</dbReference>
<evidence type="ECO:0000313" key="4">
    <source>
        <dbReference type="EMBL" id="GFH60803.1"/>
    </source>
</evidence>
<dbReference type="AlphaFoldDB" id="A0AAD3DAG0"/>
<gene>
    <name evidence="4" type="ORF">CTEN210_17279</name>
</gene>
<dbReference type="InterPro" id="IPR001214">
    <property type="entry name" value="SET_dom"/>
</dbReference>
<dbReference type="EMBL" id="BLLK01000069">
    <property type="protein sequence ID" value="GFH60803.1"/>
    <property type="molecule type" value="Genomic_DNA"/>
</dbReference>
<keyword evidence="2" id="KW-0812">Transmembrane</keyword>
<proteinExistence type="predicted"/>
<dbReference type="SUPFAM" id="SSF82199">
    <property type="entry name" value="SET domain"/>
    <property type="match status" value="1"/>
</dbReference>
<accession>A0AAD3DAG0</accession>
<dbReference type="PROSITE" id="PS50280">
    <property type="entry name" value="SET"/>
    <property type="match status" value="1"/>
</dbReference>
<feature type="domain" description="SET" evidence="3">
    <location>
        <begin position="360"/>
        <end position="515"/>
    </location>
</feature>
<evidence type="ECO:0000313" key="5">
    <source>
        <dbReference type="Proteomes" id="UP001054902"/>
    </source>
</evidence>
<dbReference type="InterPro" id="IPR046341">
    <property type="entry name" value="SET_dom_sf"/>
</dbReference>
<evidence type="ECO:0000256" key="2">
    <source>
        <dbReference type="SAM" id="Phobius"/>
    </source>
</evidence>
<feature type="transmembrane region" description="Helical" evidence="2">
    <location>
        <begin position="53"/>
        <end position="72"/>
    </location>
</feature>
<comment type="caution">
    <text evidence="4">The sequence shown here is derived from an EMBL/GenBank/DDBJ whole genome shotgun (WGS) entry which is preliminary data.</text>
</comment>
<evidence type="ECO:0000256" key="1">
    <source>
        <dbReference type="SAM" id="MobiDB-lite"/>
    </source>
</evidence>
<sequence length="716" mass="82378">MVSSPYSSQKIRKRENSNSPMPMGKRFIIDEEEEDVRYNDEKKIKKRGITKKIVLIGIASVVFIMSILFLFLKESSDEMNDLLENRGSSNTLKKNHSHLRFDKNSKRMKLKQNSIDQCSVFYAESSVPNGGMGIYTTIPRQAGDQLLISDGPSIPVIDADYSNKSKKAWIKLFNSYWWGNGQSDVALFEGDEVVEYQTGAGGLPNSHAYINNIQFEDASVVPYDDSLLDRTKDPGAGANSNFIGRKTMTREKVDAGEELFMRYPAKFMNHMSEKYNIPRRSDFDIVGEAVLKLVKIYGKDVKKWKDDGLISMIPDRATSLLPKTQAQLENVLARKDIGMGMAIAKEVSLKKRSVEWIKENGVCMDNFSPFPSTNKRAGHGAIAKRWMMEGEVVGLAPILHISNRDVLRIPAFTGKEWQLILNYCIGHKHSSLLLCPNTNVNWVNHCSTRKPEEHPCGSKGSPNAEYRFAPWNSVNKEWMNKTVSEIEKEQVKGLYLELVATRDIEVGEEIFIDYGEDFEKAWAKHVKKWEPSSHEKGSKPWINLKELNDNIGPLDIAPSFDEKYSQDGDITTVCFYRDLEREAWEEYESEEWKDFPKKKLIKKYGDEYAPRNFSLEKVANHFWPCVVGGKGDDDNSYHVRILQSPHQEKTEWAKKGLPRILINFPRESIRFFYRPYHSEVHLKNAFRHYIGLKEGMFPKKWMDRKSKKDKKKKVNM</sequence>
<keyword evidence="2" id="KW-1133">Transmembrane helix</keyword>
<feature type="region of interest" description="Disordered" evidence="1">
    <location>
        <begin position="1"/>
        <end position="25"/>
    </location>
</feature>
<dbReference type="Proteomes" id="UP001054902">
    <property type="component" value="Unassembled WGS sequence"/>
</dbReference>
<dbReference type="Gene3D" id="2.170.270.10">
    <property type="entry name" value="SET domain"/>
    <property type="match status" value="1"/>
</dbReference>
<protein>
    <recommendedName>
        <fullName evidence="3">SET domain-containing protein</fullName>
    </recommendedName>
</protein>